<evidence type="ECO:0000313" key="14">
    <source>
        <dbReference type="EMBL" id="HGF87605.1"/>
    </source>
</evidence>
<keyword evidence="6 11" id="KW-0460">Magnesium</keyword>
<comment type="similarity">
    <text evidence="11">Belongs to the IPP isomerase type 2 family.</text>
</comment>
<dbReference type="Gene3D" id="3.20.20.70">
    <property type="entry name" value="Aldolase class I"/>
    <property type="match status" value="1"/>
</dbReference>
<evidence type="ECO:0000256" key="10">
    <source>
        <dbReference type="ARBA" id="ARBA00025810"/>
    </source>
</evidence>
<proteinExistence type="inferred from homology"/>
<keyword evidence="4 11" id="KW-0288">FMN</keyword>
<evidence type="ECO:0000256" key="11">
    <source>
        <dbReference type="HAMAP-Rule" id="MF_00354"/>
    </source>
</evidence>
<dbReference type="HAMAP" id="MF_00354">
    <property type="entry name" value="Idi_2"/>
    <property type="match status" value="1"/>
</dbReference>
<feature type="binding site" evidence="11">
    <location>
        <position position="188"/>
    </location>
    <ligand>
        <name>FMN</name>
        <dbReference type="ChEBI" id="CHEBI:58210"/>
    </ligand>
</feature>
<dbReference type="PANTHER" id="PTHR43665:SF1">
    <property type="entry name" value="ISOPENTENYL-DIPHOSPHATE DELTA-ISOMERASE"/>
    <property type="match status" value="1"/>
</dbReference>
<feature type="binding site" evidence="11">
    <location>
        <begin position="63"/>
        <end position="65"/>
    </location>
    <ligand>
        <name>FMN</name>
        <dbReference type="ChEBI" id="CHEBI:58210"/>
    </ligand>
</feature>
<evidence type="ECO:0000256" key="6">
    <source>
        <dbReference type="ARBA" id="ARBA00022842"/>
    </source>
</evidence>
<keyword evidence="5 11" id="KW-0479">Metal-binding</keyword>
<comment type="catalytic activity">
    <reaction evidence="11">
        <text>isopentenyl diphosphate = dimethylallyl diphosphate</text>
        <dbReference type="Rhea" id="RHEA:23284"/>
        <dbReference type="ChEBI" id="CHEBI:57623"/>
        <dbReference type="ChEBI" id="CHEBI:128769"/>
        <dbReference type="EC" id="5.3.3.2"/>
    </reaction>
</comment>
<dbReference type="GO" id="GO:0005737">
    <property type="term" value="C:cytoplasm"/>
    <property type="evidence" value="ECO:0007669"/>
    <property type="project" value="UniProtKB-SubCell"/>
</dbReference>
<dbReference type="GO" id="GO:0016491">
    <property type="term" value="F:oxidoreductase activity"/>
    <property type="evidence" value="ECO:0007669"/>
    <property type="project" value="InterPro"/>
</dbReference>
<feature type="binding site" evidence="11">
    <location>
        <position position="157"/>
    </location>
    <ligand>
        <name>Mg(2+)</name>
        <dbReference type="ChEBI" id="CHEBI:18420"/>
    </ligand>
</feature>
<sequence>MNTSKRKIDHIRICLEEEVESGYTGLEDVMLIHKALPEIDYSKIDTEIKFFGKKLSIPLLIASMTGGHPETREINARLAEAVEETGIGMGVGSQRAAIEDEKLADSFTIVREKAPKAFIYANIGIPQVIERGVEIVDRAVEMIDADAVAIHLNYLQEAIQPEGDLKAEKGLEVLEEVCKSVKIPVIAKETGAGISREVAIMLKEAGFSAIDVGGKGGTTFSGVEVYRVSDEISKSVGIDFWDWGLPTAFSIVDCRGILPLIATGGLRSGLDVAKSIAIGADVGSAALPFLRAAVEGVEKVKEEIEYFRRGLKTAMFLTGCRNLDELRNIRVFVTGKLKEWMNFRG</sequence>
<keyword evidence="9 11" id="KW-0413">Isomerase</keyword>
<keyword evidence="8 11" id="KW-0414">Isoprene biosynthesis</keyword>
<dbReference type="Pfam" id="PF01070">
    <property type="entry name" value="FMN_dh"/>
    <property type="match status" value="1"/>
</dbReference>
<evidence type="ECO:0000313" key="13">
    <source>
        <dbReference type="EMBL" id="HFW31515.1"/>
    </source>
</evidence>
<comment type="subunit">
    <text evidence="10 11">Homooctamer. Dimer of tetramers.</text>
</comment>
<dbReference type="SUPFAM" id="SSF51395">
    <property type="entry name" value="FMN-linked oxidoreductases"/>
    <property type="match status" value="1"/>
</dbReference>
<feature type="binding site" evidence="11">
    <location>
        <position position="93"/>
    </location>
    <ligand>
        <name>FMN</name>
        <dbReference type="ChEBI" id="CHEBI:58210"/>
    </ligand>
</feature>
<evidence type="ECO:0000256" key="9">
    <source>
        <dbReference type="ARBA" id="ARBA00023235"/>
    </source>
</evidence>
<feature type="binding site" evidence="11">
    <location>
        <begin position="265"/>
        <end position="267"/>
    </location>
    <ligand>
        <name>FMN</name>
        <dbReference type="ChEBI" id="CHEBI:58210"/>
    </ligand>
</feature>
<dbReference type="SMART" id="SM01240">
    <property type="entry name" value="IMPDH"/>
    <property type="match status" value="1"/>
</dbReference>
<comment type="subcellular location">
    <subcellularLocation>
        <location evidence="11">Cytoplasm</location>
    </subcellularLocation>
</comment>
<feature type="binding site" evidence="11">
    <location>
        <begin position="93"/>
        <end position="95"/>
    </location>
    <ligand>
        <name>substrate</name>
    </ligand>
</feature>
<feature type="domain" description="FMN-dependent dehydrogenase" evidence="12">
    <location>
        <begin position="171"/>
        <end position="327"/>
    </location>
</feature>
<comment type="cofactor">
    <cofactor evidence="11">
        <name>Mg(2+)</name>
        <dbReference type="ChEBI" id="CHEBI:18420"/>
    </cofactor>
</comment>
<comment type="cofactor">
    <cofactor evidence="11">
        <name>NADPH</name>
        <dbReference type="ChEBI" id="CHEBI:57783"/>
    </cofactor>
</comment>
<evidence type="ECO:0000256" key="8">
    <source>
        <dbReference type="ARBA" id="ARBA00023229"/>
    </source>
</evidence>
<protein>
    <recommendedName>
        <fullName evidence="11">Isopentenyl-diphosphate delta-isomerase</fullName>
        <shortName evidence="11">IPP isomerase</shortName>
        <ecNumber evidence="11">5.3.3.2</ecNumber>
    </recommendedName>
    <alternativeName>
        <fullName evidence="11">Isopentenyl diphosphate:dimethylallyl diphosphate isomerase</fullName>
    </alternativeName>
    <alternativeName>
        <fullName evidence="11">Isopentenyl pyrophosphate isomerase</fullName>
    </alternativeName>
    <alternativeName>
        <fullName evidence="11">Type 2 isopentenyl diphosphate isomerase</fullName>
        <shortName evidence="11">IDI-2</shortName>
    </alternativeName>
</protein>
<dbReference type="InterPro" id="IPR011179">
    <property type="entry name" value="IPdP_isomerase"/>
</dbReference>
<dbReference type="GO" id="GO:0010181">
    <property type="term" value="F:FMN binding"/>
    <property type="evidence" value="ECO:0007669"/>
    <property type="project" value="UniProtKB-UniRule"/>
</dbReference>
<reference evidence="14" key="1">
    <citation type="journal article" date="2020" name="mSystems">
        <title>Genome- and Community-Level Interaction Insights into Carbon Utilization and Element Cycling Functions of Hydrothermarchaeota in Hydrothermal Sediment.</title>
        <authorList>
            <person name="Zhou Z."/>
            <person name="Liu Y."/>
            <person name="Xu W."/>
            <person name="Pan J."/>
            <person name="Luo Z.H."/>
            <person name="Li M."/>
        </authorList>
    </citation>
    <scope>NUCLEOTIDE SEQUENCE [LARGE SCALE GENOMIC DNA]</scope>
    <source>
        <strain evidence="14">SpSt-38</strain>
        <strain evidence="13">SpSt-87</strain>
    </source>
</reference>
<dbReference type="GO" id="GO:0008299">
    <property type="term" value="P:isoprenoid biosynthetic process"/>
    <property type="evidence" value="ECO:0007669"/>
    <property type="project" value="UniProtKB-UniRule"/>
</dbReference>
<comment type="function">
    <text evidence="11">Involved in the biosynthesis of isoprenoids. Catalyzes the 1,3-allylic rearrangement of the homoallylic substrate isopentenyl (IPP) to its allylic isomer, dimethylallyl diphosphate (DMAPP).</text>
</comment>
<dbReference type="InterPro" id="IPR013785">
    <property type="entry name" value="Aldolase_TIM"/>
</dbReference>
<keyword evidence="2 11" id="KW-0963">Cytoplasm</keyword>
<dbReference type="NCBIfam" id="TIGR02151">
    <property type="entry name" value="IPP_isom_2"/>
    <property type="match status" value="1"/>
</dbReference>
<dbReference type="EMBL" id="DSQD01000132">
    <property type="protein sequence ID" value="HGF87605.1"/>
    <property type="molecule type" value="Genomic_DNA"/>
</dbReference>
<comment type="cofactor">
    <cofactor evidence="1 11">
        <name>FMN</name>
        <dbReference type="ChEBI" id="CHEBI:58210"/>
    </cofactor>
</comment>
<dbReference type="EC" id="5.3.3.2" evidence="11"/>
<evidence type="ECO:0000256" key="1">
    <source>
        <dbReference type="ARBA" id="ARBA00001917"/>
    </source>
</evidence>
<dbReference type="GO" id="GO:0070402">
    <property type="term" value="F:NADPH binding"/>
    <property type="evidence" value="ECO:0007669"/>
    <property type="project" value="UniProtKB-UniRule"/>
</dbReference>
<dbReference type="AlphaFoldDB" id="A0A7C3VGY3"/>
<organism evidence="14">
    <name type="scientific">Archaeoglobus fulgidus</name>
    <dbReference type="NCBI Taxonomy" id="2234"/>
    <lineage>
        <taxon>Archaea</taxon>
        <taxon>Methanobacteriati</taxon>
        <taxon>Methanobacteriota</taxon>
        <taxon>Archaeoglobi</taxon>
        <taxon>Archaeoglobales</taxon>
        <taxon>Archaeoglobaceae</taxon>
        <taxon>Archaeoglobus</taxon>
    </lineage>
</organism>
<evidence type="ECO:0000256" key="2">
    <source>
        <dbReference type="ARBA" id="ARBA00022490"/>
    </source>
</evidence>
<dbReference type="GO" id="GO:0000287">
    <property type="term" value="F:magnesium ion binding"/>
    <property type="evidence" value="ECO:0007669"/>
    <property type="project" value="UniProtKB-UniRule"/>
</dbReference>
<dbReference type="CDD" id="cd02811">
    <property type="entry name" value="IDI-2_FMN"/>
    <property type="match status" value="1"/>
</dbReference>
<feature type="binding site" evidence="11">
    <location>
        <begin position="286"/>
        <end position="287"/>
    </location>
    <ligand>
        <name>FMN</name>
        <dbReference type="ChEBI" id="CHEBI:58210"/>
    </ligand>
</feature>
<feature type="binding site" evidence="11">
    <location>
        <begin position="6"/>
        <end position="7"/>
    </location>
    <ligand>
        <name>substrate</name>
    </ligand>
</feature>
<dbReference type="PANTHER" id="PTHR43665">
    <property type="entry name" value="ISOPENTENYL-DIPHOSPHATE DELTA-ISOMERASE"/>
    <property type="match status" value="1"/>
</dbReference>
<feature type="binding site" evidence="11">
    <location>
        <position position="156"/>
    </location>
    <ligand>
        <name>substrate</name>
    </ligand>
</feature>
<name>A0A7C3VGY3_ARCFL</name>
<dbReference type="EMBL" id="DTLB01000005">
    <property type="protein sequence ID" value="HFW31515.1"/>
    <property type="molecule type" value="Genomic_DNA"/>
</dbReference>
<evidence type="ECO:0000256" key="7">
    <source>
        <dbReference type="ARBA" id="ARBA00022857"/>
    </source>
</evidence>
<dbReference type="PIRSF" id="PIRSF003314">
    <property type="entry name" value="IPP_isomerase"/>
    <property type="match status" value="1"/>
</dbReference>
<keyword evidence="3 11" id="KW-0285">Flavoprotein</keyword>
<feature type="binding site" evidence="11">
    <location>
        <position position="218"/>
    </location>
    <ligand>
        <name>FMN</name>
        <dbReference type="ChEBI" id="CHEBI:58210"/>
    </ligand>
</feature>
<comment type="caution">
    <text evidence="11">Lacks conserved residue(s) required for the propagation of feature annotation.</text>
</comment>
<comment type="caution">
    <text evidence="14">The sequence shown here is derived from an EMBL/GenBank/DDBJ whole genome shotgun (WGS) entry which is preliminary data.</text>
</comment>
<dbReference type="GO" id="GO:0004452">
    <property type="term" value="F:isopentenyl-diphosphate delta-isomerase activity"/>
    <property type="evidence" value="ECO:0007669"/>
    <property type="project" value="UniProtKB-UniRule"/>
</dbReference>
<evidence type="ECO:0000256" key="5">
    <source>
        <dbReference type="ARBA" id="ARBA00022723"/>
    </source>
</evidence>
<accession>A0A7C3VGY3</accession>
<dbReference type="InterPro" id="IPR000262">
    <property type="entry name" value="FMN-dep_DH"/>
</dbReference>
<keyword evidence="7 11" id="KW-0521">NADP</keyword>
<evidence type="ECO:0000256" key="3">
    <source>
        <dbReference type="ARBA" id="ARBA00022630"/>
    </source>
</evidence>
<gene>
    <name evidence="11" type="primary">fni</name>
    <name evidence="14" type="ORF">ENR21_04200</name>
    <name evidence="13" type="ORF">ENW66_00970</name>
</gene>
<feature type="binding site" evidence="11">
    <location>
        <position position="122"/>
    </location>
    <ligand>
        <name>FMN</name>
        <dbReference type="ChEBI" id="CHEBI:58210"/>
    </ligand>
</feature>
<evidence type="ECO:0000256" key="4">
    <source>
        <dbReference type="ARBA" id="ARBA00022643"/>
    </source>
</evidence>
<evidence type="ECO:0000259" key="12">
    <source>
        <dbReference type="Pfam" id="PF01070"/>
    </source>
</evidence>